<dbReference type="CDD" id="cd00610">
    <property type="entry name" value="OAT_like"/>
    <property type="match status" value="1"/>
</dbReference>
<dbReference type="EMBL" id="QYBC01000009">
    <property type="protein sequence ID" value="RYB04791.1"/>
    <property type="molecule type" value="Genomic_DNA"/>
</dbReference>
<keyword evidence="5" id="KW-0032">Aminotransferase</keyword>
<dbReference type="InterPro" id="IPR015422">
    <property type="entry name" value="PyrdxlP-dep_Trfase_small"/>
</dbReference>
<name>A0A4Q2RBT7_9HYPH</name>
<proteinExistence type="inferred from homology"/>
<dbReference type="AlphaFoldDB" id="A0A4Q2RBT7"/>
<dbReference type="GO" id="GO:0008483">
    <property type="term" value="F:transaminase activity"/>
    <property type="evidence" value="ECO:0007669"/>
    <property type="project" value="UniProtKB-KW"/>
</dbReference>
<dbReference type="PROSITE" id="PS00600">
    <property type="entry name" value="AA_TRANSFER_CLASS_3"/>
    <property type="match status" value="1"/>
</dbReference>
<comment type="similarity">
    <text evidence="2 4">Belongs to the class-III pyridoxal-phosphate-dependent aminotransferase family.</text>
</comment>
<dbReference type="PANTHER" id="PTHR45688">
    <property type="match status" value="1"/>
</dbReference>
<accession>A0A4Q2RBT7</accession>
<keyword evidence="6" id="KW-1185">Reference proteome</keyword>
<gene>
    <name evidence="5" type="ORF">D3272_11770</name>
</gene>
<comment type="cofactor">
    <cofactor evidence="1">
        <name>pyridoxal 5'-phosphate</name>
        <dbReference type="ChEBI" id="CHEBI:597326"/>
    </cofactor>
</comment>
<evidence type="ECO:0000256" key="1">
    <source>
        <dbReference type="ARBA" id="ARBA00001933"/>
    </source>
</evidence>
<protein>
    <submittedName>
        <fullName evidence="5">Aminotransferase class III-fold pyridoxal phosphate-dependent enzyme</fullName>
    </submittedName>
</protein>
<keyword evidence="3 4" id="KW-0663">Pyridoxal phosphate</keyword>
<dbReference type="Pfam" id="PF00202">
    <property type="entry name" value="Aminotran_3"/>
    <property type="match status" value="1"/>
</dbReference>
<dbReference type="Gene3D" id="3.90.1150.10">
    <property type="entry name" value="Aspartate Aminotransferase, domain 1"/>
    <property type="match status" value="1"/>
</dbReference>
<evidence type="ECO:0000313" key="6">
    <source>
        <dbReference type="Proteomes" id="UP000289411"/>
    </source>
</evidence>
<dbReference type="SUPFAM" id="SSF53383">
    <property type="entry name" value="PLP-dependent transferases"/>
    <property type="match status" value="1"/>
</dbReference>
<organism evidence="5 6">
    <name type="scientific">Lichenibacterium ramalinae</name>
    <dbReference type="NCBI Taxonomy" id="2316527"/>
    <lineage>
        <taxon>Bacteria</taxon>
        <taxon>Pseudomonadati</taxon>
        <taxon>Pseudomonadota</taxon>
        <taxon>Alphaproteobacteria</taxon>
        <taxon>Hyphomicrobiales</taxon>
        <taxon>Lichenihabitantaceae</taxon>
        <taxon>Lichenibacterium</taxon>
    </lineage>
</organism>
<dbReference type="PIRSF" id="PIRSF000521">
    <property type="entry name" value="Transaminase_4ab_Lys_Orn"/>
    <property type="match status" value="1"/>
</dbReference>
<keyword evidence="5" id="KW-0808">Transferase</keyword>
<comment type="caution">
    <text evidence="5">The sequence shown here is derived from an EMBL/GenBank/DDBJ whole genome shotgun (WGS) entry which is preliminary data.</text>
</comment>
<evidence type="ECO:0000313" key="5">
    <source>
        <dbReference type="EMBL" id="RYB04791.1"/>
    </source>
</evidence>
<dbReference type="InterPro" id="IPR005814">
    <property type="entry name" value="Aminotrans_3"/>
</dbReference>
<dbReference type="RefSeq" id="WP_129219383.1">
    <property type="nucleotide sequence ID" value="NZ_QYBC01000009.1"/>
</dbReference>
<sequence length="433" mass="45503">MTADDMTAALVERRRRLLGPAYRLLYDAPLHPVRGEGVWLVEADGRRVLDCYNNVPSVGHCHPRVVEALSRQAAILNTHTRYLHDTVLDYAERLLATVPAEIGNVMFTCTGSEANDLAVRVARSVTGHAGFIVTANAYHGVTATVAEMSPSLGTAVKPGDYVRTVPVPDVYRDGPEGAAAAFTRAVEAAIASLAEAGMRPAALLFDTVFASDGVAVDPPGFVAGAIAAVRAAGGLYIADEVQAGLARTGSHMWGFERHGVVPDLVTLGKPMGDGHPVAALLARPEHLAEFGARSRYFNTFGGNPVSAAVGLAVLDVIRDENLMDNAASTGRRLHLGMARLAERFPVIGHVRSAGLYMGVEIVTDAVSRRPSGALAARLVNGLRTQGVLVGVSGPAANVIKVRPPLPFGAAEVEIVLDRTARVLGDLEAQGALT</sequence>
<dbReference type="GO" id="GO:0030170">
    <property type="term" value="F:pyridoxal phosphate binding"/>
    <property type="evidence" value="ECO:0007669"/>
    <property type="project" value="InterPro"/>
</dbReference>
<reference evidence="5 6" key="2">
    <citation type="submission" date="2019-02" db="EMBL/GenBank/DDBJ databases">
        <title>'Lichenibacterium ramalinii' gen. nov. sp. nov., 'Lichenibacterium minor' gen. nov. sp. nov.</title>
        <authorList>
            <person name="Pankratov T."/>
        </authorList>
    </citation>
    <scope>NUCLEOTIDE SEQUENCE [LARGE SCALE GENOMIC DNA]</scope>
    <source>
        <strain evidence="5 6">RmlP001</strain>
    </source>
</reference>
<dbReference type="InterPro" id="IPR049704">
    <property type="entry name" value="Aminotrans_3_PPA_site"/>
</dbReference>
<dbReference type="Gene3D" id="3.40.640.10">
    <property type="entry name" value="Type I PLP-dependent aspartate aminotransferase-like (Major domain)"/>
    <property type="match status" value="1"/>
</dbReference>
<dbReference type="PANTHER" id="PTHR45688:SF13">
    <property type="entry name" value="ALANINE--GLYOXYLATE AMINOTRANSFERASE 2-LIKE"/>
    <property type="match status" value="1"/>
</dbReference>
<evidence type="ECO:0000256" key="2">
    <source>
        <dbReference type="ARBA" id="ARBA00008954"/>
    </source>
</evidence>
<evidence type="ECO:0000256" key="4">
    <source>
        <dbReference type="RuleBase" id="RU003560"/>
    </source>
</evidence>
<dbReference type="InterPro" id="IPR015424">
    <property type="entry name" value="PyrdxlP-dep_Trfase"/>
</dbReference>
<evidence type="ECO:0000256" key="3">
    <source>
        <dbReference type="ARBA" id="ARBA00022898"/>
    </source>
</evidence>
<dbReference type="OrthoDB" id="7911808at2"/>
<dbReference type="InterPro" id="IPR015421">
    <property type="entry name" value="PyrdxlP-dep_Trfase_major"/>
</dbReference>
<reference evidence="5 6" key="1">
    <citation type="submission" date="2018-09" db="EMBL/GenBank/DDBJ databases">
        <authorList>
            <person name="Grouzdev D.S."/>
            <person name="Krutkina M.S."/>
        </authorList>
    </citation>
    <scope>NUCLEOTIDE SEQUENCE [LARGE SCALE GENOMIC DNA]</scope>
    <source>
        <strain evidence="5 6">RmlP001</strain>
    </source>
</reference>
<dbReference type="Proteomes" id="UP000289411">
    <property type="component" value="Unassembled WGS sequence"/>
</dbReference>